<dbReference type="InterPro" id="IPR011051">
    <property type="entry name" value="RmlC_Cupin_sf"/>
</dbReference>
<dbReference type="SUPFAM" id="SSF51182">
    <property type="entry name" value="RmlC-like cupins"/>
    <property type="match status" value="1"/>
</dbReference>
<sequence length="189" mass="20884">MYSVPQNQQKRTSVNIGYKVKQLRLARNISLNDLSKLSGVSKAALSKLESGHSNPRIDTLDAIACALRLPLGDLLGGNMEIYPYFEKSIPMDSEYSQTMKFRIGLGNISEIWHLQMNPGTIINSPAHISGTHEHIMVHHGILMIHLSNDESILLHPGDFYAFSGDVNHSYISTNSEVSATVVMSYSTPS</sequence>
<dbReference type="GO" id="GO:0003700">
    <property type="term" value="F:DNA-binding transcription factor activity"/>
    <property type="evidence" value="ECO:0007669"/>
    <property type="project" value="TreeGrafter"/>
</dbReference>
<dbReference type="GO" id="GO:0003677">
    <property type="term" value="F:DNA binding"/>
    <property type="evidence" value="ECO:0007669"/>
    <property type="project" value="UniProtKB-KW"/>
</dbReference>
<protein>
    <submittedName>
        <fullName evidence="3">Anaerobic benzoate catabolism transcriptional regulator</fullName>
    </submittedName>
</protein>
<dbReference type="CDD" id="cd02209">
    <property type="entry name" value="cupin_XRE_C"/>
    <property type="match status" value="1"/>
</dbReference>
<dbReference type="Proteomes" id="UP000188276">
    <property type="component" value="Unassembled WGS sequence"/>
</dbReference>
<proteinExistence type="predicted"/>
<organism evidence="3 4">
    <name type="scientific">Vibrio ruber (strain DSM 16370 / JCM 11486 / BCRC 17186 / CECT 7878 / LMG 23124 / VR1)</name>
    <dbReference type="NCBI Taxonomy" id="1123498"/>
    <lineage>
        <taxon>Bacteria</taxon>
        <taxon>Pseudomonadati</taxon>
        <taxon>Pseudomonadota</taxon>
        <taxon>Gammaproteobacteria</taxon>
        <taxon>Vibrionales</taxon>
        <taxon>Vibrionaceae</taxon>
        <taxon>Vibrio</taxon>
    </lineage>
</organism>
<dbReference type="AlphaFoldDB" id="A0A1R4LMU3"/>
<feature type="domain" description="HTH cro/C1-type" evidence="2">
    <location>
        <begin position="20"/>
        <end position="74"/>
    </location>
</feature>
<dbReference type="Gene3D" id="1.10.260.40">
    <property type="entry name" value="lambda repressor-like DNA-binding domains"/>
    <property type="match status" value="1"/>
</dbReference>
<dbReference type="Gene3D" id="2.60.120.10">
    <property type="entry name" value="Jelly Rolls"/>
    <property type="match status" value="1"/>
</dbReference>
<dbReference type="EMBL" id="FULE01000032">
    <property type="protein sequence ID" value="SJN57845.1"/>
    <property type="molecule type" value="Genomic_DNA"/>
</dbReference>
<dbReference type="InterPro" id="IPR001387">
    <property type="entry name" value="Cro/C1-type_HTH"/>
</dbReference>
<accession>A0A1R4LMU3</accession>
<dbReference type="RefSeq" id="WP_077336471.1">
    <property type="nucleotide sequence ID" value="NZ_FULE01000032.1"/>
</dbReference>
<dbReference type="PANTHER" id="PTHR46797:SF1">
    <property type="entry name" value="METHYLPHOSPHONATE SYNTHASE"/>
    <property type="match status" value="1"/>
</dbReference>
<dbReference type="InterPro" id="IPR050807">
    <property type="entry name" value="TransReg_Diox_bact_type"/>
</dbReference>
<dbReference type="SUPFAM" id="SSF47413">
    <property type="entry name" value="lambda repressor-like DNA-binding domains"/>
    <property type="match status" value="1"/>
</dbReference>
<dbReference type="InterPro" id="IPR014710">
    <property type="entry name" value="RmlC-like_jellyroll"/>
</dbReference>
<dbReference type="OrthoDB" id="9792093at2"/>
<evidence type="ECO:0000259" key="2">
    <source>
        <dbReference type="PROSITE" id="PS50943"/>
    </source>
</evidence>
<dbReference type="PROSITE" id="PS50943">
    <property type="entry name" value="HTH_CROC1"/>
    <property type="match status" value="1"/>
</dbReference>
<dbReference type="GO" id="GO:0005829">
    <property type="term" value="C:cytosol"/>
    <property type="evidence" value="ECO:0007669"/>
    <property type="project" value="TreeGrafter"/>
</dbReference>
<keyword evidence="1" id="KW-0238">DNA-binding</keyword>
<dbReference type="Pfam" id="PF01381">
    <property type="entry name" value="HTH_3"/>
    <property type="match status" value="1"/>
</dbReference>
<name>A0A1R4LMU3_VIBR1</name>
<dbReference type="STRING" id="1123498.VR7878_02514"/>
<reference evidence="4" key="1">
    <citation type="submission" date="2017-02" db="EMBL/GenBank/DDBJ databases">
        <authorList>
            <person name="Rodrigo-Torres L."/>
            <person name="Arahal R.D."/>
            <person name="Lucena T."/>
        </authorList>
    </citation>
    <scope>NUCLEOTIDE SEQUENCE [LARGE SCALE GENOMIC DNA]</scope>
    <source>
        <strain evidence="4">CECT 7878</strain>
    </source>
</reference>
<evidence type="ECO:0000313" key="4">
    <source>
        <dbReference type="Proteomes" id="UP000188276"/>
    </source>
</evidence>
<dbReference type="InterPro" id="IPR010982">
    <property type="entry name" value="Lambda_DNA-bd_dom_sf"/>
</dbReference>
<gene>
    <name evidence="3" type="ORF">VR7878_02514</name>
</gene>
<evidence type="ECO:0000256" key="1">
    <source>
        <dbReference type="ARBA" id="ARBA00023125"/>
    </source>
</evidence>
<keyword evidence="4" id="KW-1185">Reference proteome</keyword>
<evidence type="ECO:0000313" key="3">
    <source>
        <dbReference type="EMBL" id="SJN57845.1"/>
    </source>
</evidence>
<dbReference type="PANTHER" id="PTHR46797">
    <property type="entry name" value="HTH-TYPE TRANSCRIPTIONAL REGULATOR"/>
    <property type="match status" value="1"/>
</dbReference>
<dbReference type="SMART" id="SM00530">
    <property type="entry name" value="HTH_XRE"/>
    <property type="match status" value="1"/>
</dbReference>
<dbReference type="CDD" id="cd00093">
    <property type="entry name" value="HTH_XRE"/>
    <property type="match status" value="1"/>
</dbReference>